<evidence type="ECO:0000313" key="1">
    <source>
        <dbReference type="EMBL" id="TYS56449.1"/>
    </source>
</evidence>
<name>A0A5D4S0I7_9BACI</name>
<dbReference type="EMBL" id="VTEQ01000001">
    <property type="protein sequence ID" value="TYS56449.1"/>
    <property type="molecule type" value="Genomic_DNA"/>
</dbReference>
<dbReference type="Proteomes" id="UP000322997">
    <property type="component" value="Unassembled WGS sequence"/>
</dbReference>
<organism evidence="1 2">
    <name type="scientific">Rossellomorea marisflavi</name>
    <dbReference type="NCBI Taxonomy" id="189381"/>
    <lineage>
        <taxon>Bacteria</taxon>
        <taxon>Bacillati</taxon>
        <taxon>Bacillota</taxon>
        <taxon>Bacilli</taxon>
        <taxon>Bacillales</taxon>
        <taxon>Bacillaceae</taxon>
        <taxon>Rossellomorea</taxon>
    </lineage>
</organism>
<protein>
    <submittedName>
        <fullName evidence="1">Uncharacterized protein</fullName>
    </submittedName>
</protein>
<dbReference type="InterPro" id="IPR041025">
    <property type="entry name" value="HNH_repeat"/>
</dbReference>
<dbReference type="Pfam" id="PF18780">
    <property type="entry name" value="HNH_repeat"/>
    <property type="match status" value="3"/>
</dbReference>
<dbReference type="AlphaFoldDB" id="A0A5D4S0I7"/>
<comment type="caution">
    <text evidence="1">The sequence shown here is derived from an EMBL/GenBank/DDBJ whole genome shotgun (WGS) entry which is preliminary data.</text>
</comment>
<reference evidence="1 2" key="1">
    <citation type="submission" date="2019-08" db="EMBL/GenBank/DDBJ databases">
        <title>Bacillus genomes from the desert of Cuatro Cienegas, Coahuila.</title>
        <authorList>
            <person name="Olmedo-Alvarez G."/>
        </authorList>
    </citation>
    <scope>NUCLEOTIDE SEQUENCE [LARGE SCALE GENOMIC DNA]</scope>
    <source>
        <strain evidence="1 2">CH108_3D</strain>
    </source>
</reference>
<sequence length="554" mass="64587">MAIVEDQLVEVKWNGNNKARFESLGYKFTKIGDPFLVNYNHLTRYSKLKIKLVCDYCNSLFKRTVTSWNSTKSKSEISGIEHKDACKTCYEKRWRDLNDYDEPEIFDEAEEDLIKVKYTKEKLINYYNKFVQEYGYHPNKNQMDATKGYPSATAFTSKFGTWRKFLVEIGIADSNGNYYEDLTVIEKFYPICKRLSEINSKLISPKSIKEIEKMVIHIGLELRDFYTKRDYSEVMAISKVEAFKAALIDLESDIGKCPTTGEMEKYCSLNKVTARRNIEDYLGMSYAEICMDTIGSENKTTKSKKVLLEELIELKEKLGRVPQSNELKLYGLSEHKAYRRKFNMSYNELIISLGWEQSPYIVETKSKERLLSEFKTLCETLGRVPNHEDLSKCSYTSNTTTYKKHFGSMDKVWDIVGVDFEANQDMSAGIVSKNKNNEVCRSTQELIISNLLIENNLMYVPEQQYSSLLDGSKNRWKMDWYLSDEGIVVEYFGLFDDRKLKINNRVGKYSRKVMKKLKFCKENSIKIIDLYPNDLRDNYKGLKEKFHAHGILIS</sequence>
<dbReference type="RefSeq" id="WP_148984482.1">
    <property type="nucleotide sequence ID" value="NZ_VTEQ01000001.1"/>
</dbReference>
<gene>
    <name evidence="1" type="ORF">FZC83_02420</name>
</gene>
<evidence type="ECO:0000313" key="2">
    <source>
        <dbReference type="Proteomes" id="UP000322997"/>
    </source>
</evidence>
<accession>A0A5D4S0I7</accession>
<proteinExistence type="predicted"/>